<dbReference type="FunFam" id="3.20.20.150:FF:000001">
    <property type="entry name" value="Probable endonuclease 4"/>
    <property type="match status" value="1"/>
</dbReference>
<dbReference type="InterPro" id="IPR001719">
    <property type="entry name" value="AP_endonuc_2"/>
</dbReference>
<evidence type="ECO:0000313" key="12">
    <source>
        <dbReference type="Proteomes" id="UP000002497"/>
    </source>
</evidence>
<evidence type="ECO:0000256" key="2">
    <source>
        <dbReference type="ARBA" id="ARBA00005340"/>
    </source>
</evidence>
<keyword evidence="5" id="KW-0227">DNA damage</keyword>
<sequence>MPPRVTRAASRRSDTCAAVANGIVSPGRKKREREEAGSSPPFVSKRPREAAIDSGKAISVSAVSEAGVSEEPVIPIKVEKDMVEEKVKATVQKTRKRKTKGKEEQAEDMKPLAPRTEGLRMFIGAHVSASKGIHNAVTNSLHIGGNAFALFLKSQRKWDNPPMQDDHRDQFRTLCSEHKYDASKYVLPHGSYLVNLAQEDPTKANQAYNSFIDDLRRCEELGIKLYNFHPGASNQSTLESALSRLAKALIAALDATKTVIPVLETTCGHGTSIGGPLSHFKSLLALIPESYHSRLGICLDTCHTFAAGYDLRTQDTWNAFMKEFDETVGLKFLRALHINDSKTPLGSNRDLHANIGTGFLGLRAFHNLMNDKRLEGLPMILETPIDRPAESVKAEQKEEALASECAHDELDVSEAESPSKKRTKASTSSKVKKIRTTKAKTKTKPAMIEDKSVWVREIKLLESLIGMDPESEKFKSLEAELSEQGREEREKQQALYDKKKEKEKAKEEKQKDIRVMFGTKKKGAKAKTAGRRGRKGGRVESSDEESALSSENDEIVDSPVNVTAWLSEARLSSLRIPQEPSLRFEDREGFLALRGHSRRGVTRAHGIRGRINNHLMTFEMNGRLNDALLS</sequence>
<comment type="cofactor">
    <cofactor evidence="1">
        <name>Zn(2+)</name>
        <dbReference type="ChEBI" id="CHEBI:29105"/>
    </cofactor>
</comment>
<dbReference type="InterPro" id="IPR018246">
    <property type="entry name" value="AP_endonuc_F2_Zn_BS"/>
</dbReference>
<proteinExistence type="inferred from homology"/>
<dbReference type="HOGENOM" id="CLU_025885_1_3_1"/>
<dbReference type="VEuPathDB" id="FungiDB:CPSG_02062"/>
<keyword evidence="8" id="KW-0234">DNA repair</keyword>
<evidence type="ECO:0000256" key="6">
    <source>
        <dbReference type="ARBA" id="ARBA00022801"/>
    </source>
</evidence>
<dbReference type="PANTHER" id="PTHR21445:SF0">
    <property type="entry name" value="APURINIC-APYRIMIDINIC ENDONUCLEASE"/>
    <property type="match status" value="1"/>
</dbReference>
<name>E9CX79_COCPS</name>
<dbReference type="Proteomes" id="UP000002497">
    <property type="component" value="Unassembled WGS sequence"/>
</dbReference>
<protein>
    <recommendedName>
        <fullName evidence="3">Apurinic-apyrimidinic endonuclease 1</fullName>
    </recommendedName>
</protein>
<dbReference type="GO" id="GO:0008270">
    <property type="term" value="F:zinc ion binding"/>
    <property type="evidence" value="ECO:0007669"/>
    <property type="project" value="InterPro"/>
</dbReference>
<organism evidence="12">
    <name type="scientific">Coccidioides posadasii (strain RMSCC 757 / Silveira)</name>
    <name type="common">Valley fever fungus</name>
    <dbReference type="NCBI Taxonomy" id="443226"/>
    <lineage>
        <taxon>Eukaryota</taxon>
        <taxon>Fungi</taxon>
        <taxon>Dikarya</taxon>
        <taxon>Ascomycota</taxon>
        <taxon>Pezizomycotina</taxon>
        <taxon>Eurotiomycetes</taxon>
        <taxon>Eurotiomycetidae</taxon>
        <taxon>Onygenales</taxon>
        <taxon>Onygenaceae</taxon>
        <taxon>Coccidioides</taxon>
    </lineage>
</organism>
<evidence type="ECO:0000259" key="10">
    <source>
        <dbReference type="Pfam" id="PF01261"/>
    </source>
</evidence>
<keyword evidence="12" id="KW-1185">Reference proteome</keyword>
<dbReference type="STRING" id="443226.E9CX79"/>
<dbReference type="SMART" id="SM00518">
    <property type="entry name" value="AP2Ec"/>
    <property type="match status" value="1"/>
</dbReference>
<feature type="region of interest" description="Disordered" evidence="9">
    <location>
        <begin position="20"/>
        <end position="50"/>
    </location>
</feature>
<feature type="region of interest" description="Disordered" evidence="9">
    <location>
        <begin position="390"/>
        <end position="443"/>
    </location>
</feature>
<dbReference type="GO" id="GO:0003906">
    <property type="term" value="F:DNA-(apurinic or apyrimidinic site) endonuclease activity"/>
    <property type="evidence" value="ECO:0007669"/>
    <property type="project" value="TreeGrafter"/>
</dbReference>
<dbReference type="InterPro" id="IPR013022">
    <property type="entry name" value="Xyl_isomerase-like_TIM-brl"/>
</dbReference>
<evidence type="ECO:0000256" key="1">
    <source>
        <dbReference type="ARBA" id="ARBA00001947"/>
    </source>
</evidence>
<feature type="compositionally biased region" description="Acidic residues" evidence="9">
    <location>
        <begin position="542"/>
        <end position="554"/>
    </location>
</feature>
<keyword evidence="6" id="KW-0378">Hydrolase</keyword>
<dbReference type="eggNOG" id="KOG3997">
    <property type="taxonomic scope" value="Eukaryota"/>
</dbReference>
<reference evidence="12" key="2">
    <citation type="submission" date="2010-03" db="EMBL/GenBank/DDBJ databases">
        <title>The genome sequence of Coccidioides posadasii strain Silveira.</title>
        <authorList>
            <consortium name="The Broad Institute Genome Sequencing Center for Infectious Disease"/>
            <person name="Neafsey D."/>
            <person name="Orbach M."/>
            <person name="Henn M.R."/>
            <person name="Cole G.T."/>
            <person name="Galgiani J."/>
            <person name="Gardner M.J."/>
            <person name="Kirkland T.N."/>
            <person name="Taylor J.W."/>
            <person name="Young S.K."/>
            <person name="Zeng Q."/>
            <person name="Koehrsen M."/>
            <person name="Alvarado L."/>
            <person name="Berlin A."/>
            <person name="Borenstein D."/>
            <person name="Chapman S.B."/>
            <person name="Chen Z."/>
            <person name="Engels R."/>
            <person name="Freedman E."/>
            <person name="Gellesch M."/>
            <person name="Goldberg J."/>
            <person name="Griggs A."/>
            <person name="Gujja S."/>
            <person name="Heilman E."/>
            <person name="Heiman D."/>
            <person name="Howarth C."/>
            <person name="Jen D."/>
            <person name="Larson L."/>
            <person name="Mehta T."/>
            <person name="Neiman D."/>
            <person name="Park D."/>
            <person name="Pearson M."/>
            <person name="Richards J."/>
            <person name="Roberts A."/>
            <person name="Saif S."/>
            <person name="Shea T."/>
            <person name="Shenoy N."/>
            <person name="Sisk P."/>
            <person name="Stolte C."/>
            <person name="Sykes S."/>
            <person name="Walk T."/>
            <person name="White J."/>
            <person name="Yandava C."/>
            <person name="Haas B."/>
            <person name="Nusbaum C."/>
            <person name="Birren B."/>
        </authorList>
    </citation>
    <scope>NUCLEOTIDE SEQUENCE [LARGE SCALE GENOMIC DNA]</scope>
    <source>
        <strain evidence="12">RMSCC 757 / Silveira</strain>
    </source>
</reference>
<dbReference type="OrthoDB" id="7663182at2759"/>
<dbReference type="PROSITE" id="PS00730">
    <property type="entry name" value="AP_NUCLEASE_F2_2"/>
    <property type="match status" value="1"/>
</dbReference>
<gene>
    <name evidence="11" type="ORF">CPSG_02062</name>
</gene>
<evidence type="ECO:0000256" key="5">
    <source>
        <dbReference type="ARBA" id="ARBA00022763"/>
    </source>
</evidence>
<dbReference type="AlphaFoldDB" id="E9CX79"/>
<dbReference type="CDD" id="cd00019">
    <property type="entry name" value="AP2Ec"/>
    <property type="match status" value="1"/>
</dbReference>
<dbReference type="GO" id="GO:0005739">
    <property type="term" value="C:mitochondrion"/>
    <property type="evidence" value="ECO:0007669"/>
    <property type="project" value="TreeGrafter"/>
</dbReference>
<keyword evidence="11" id="KW-0456">Lyase</keyword>
<dbReference type="InterPro" id="IPR036237">
    <property type="entry name" value="Xyl_isomerase-like_sf"/>
</dbReference>
<comment type="similarity">
    <text evidence="2">Belongs to the AP endonuclease 2 family.</text>
</comment>
<evidence type="ECO:0000256" key="3">
    <source>
        <dbReference type="ARBA" id="ARBA00021759"/>
    </source>
</evidence>
<dbReference type="GO" id="GO:0003677">
    <property type="term" value="F:DNA binding"/>
    <property type="evidence" value="ECO:0007669"/>
    <property type="project" value="InterPro"/>
</dbReference>
<feature type="region of interest" description="Disordered" evidence="9">
    <location>
        <begin position="476"/>
        <end position="554"/>
    </location>
</feature>
<dbReference type="Pfam" id="PF01261">
    <property type="entry name" value="AP_endonuc_2"/>
    <property type="match status" value="1"/>
</dbReference>
<dbReference type="HAMAP" id="MF_00152">
    <property type="entry name" value="Nfo"/>
    <property type="match status" value="1"/>
</dbReference>
<dbReference type="PANTHER" id="PTHR21445">
    <property type="entry name" value="ENDONUCLEASE IV ENDODEOXYRIBONUCLEASE IV"/>
    <property type="match status" value="1"/>
</dbReference>
<dbReference type="OMA" id="IRGRINN"/>
<dbReference type="Gene3D" id="3.20.20.150">
    <property type="entry name" value="Divalent-metal-dependent TIM barrel enzymes"/>
    <property type="match status" value="1"/>
</dbReference>
<dbReference type="EMBL" id="GL636487">
    <property type="protein sequence ID" value="EFW21905.1"/>
    <property type="molecule type" value="Genomic_DNA"/>
</dbReference>
<evidence type="ECO:0000256" key="4">
    <source>
        <dbReference type="ARBA" id="ARBA00022723"/>
    </source>
</evidence>
<dbReference type="GO" id="GO:0006284">
    <property type="term" value="P:base-excision repair"/>
    <property type="evidence" value="ECO:0007669"/>
    <property type="project" value="TreeGrafter"/>
</dbReference>
<dbReference type="VEuPathDB" id="FungiDB:D8B26_002017"/>
<dbReference type="PROSITE" id="PS00731">
    <property type="entry name" value="AP_NUCLEASE_F2_3"/>
    <property type="match status" value="1"/>
</dbReference>
<keyword evidence="4" id="KW-0479">Metal-binding</keyword>
<feature type="compositionally biased region" description="Basic and acidic residues" evidence="9">
    <location>
        <begin position="390"/>
        <end position="410"/>
    </location>
</feature>
<evidence type="ECO:0000256" key="7">
    <source>
        <dbReference type="ARBA" id="ARBA00022833"/>
    </source>
</evidence>
<dbReference type="GO" id="GO:0008081">
    <property type="term" value="F:phosphoric diester hydrolase activity"/>
    <property type="evidence" value="ECO:0007669"/>
    <property type="project" value="TreeGrafter"/>
</dbReference>
<accession>E9CX79</accession>
<evidence type="ECO:0000256" key="9">
    <source>
        <dbReference type="SAM" id="MobiDB-lite"/>
    </source>
</evidence>
<keyword evidence="7" id="KW-0862">Zinc</keyword>
<reference evidence="12" key="1">
    <citation type="journal article" date="2010" name="Genome Res.">
        <title>Population genomic sequencing of Coccidioides fungi reveals recent hybridization and transposon control.</title>
        <authorList>
            <person name="Neafsey D.E."/>
            <person name="Barker B.M."/>
            <person name="Sharpton T.J."/>
            <person name="Stajich J.E."/>
            <person name="Park D.J."/>
            <person name="Whiston E."/>
            <person name="Hung C.-Y."/>
            <person name="McMahan C."/>
            <person name="White J."/>
            <person name="Sykes S."/>
            <person name="Heiman D."/>
            <person name="Young S."/>
            <person name="Zeng Q."/>
            <person name="Abouelleil A."/>
            <person name="Aftuck L."/>
            <person name="Bessette D."/>
            <person name="Brown A."/>
            <person name="FitzGerald M."/>
            <person name="Lui A."/>
            <person name="Macdonald J.P."/>
            <person name="Priest M."/>
            <person name="Orbach M.J."/>
            <person name="Galgiani J.N."/>
            <person name="Kirkland T.N."/>
            <person name="Cole G.T."/>
            <person name="Birren B.W."/>
            <person name="Henn M.R."/>
            <person name="Taylor J.W."/>
            <person name="Rounsley S.D."/>
        </authorList>
    </citation>
    <scope>NUCLEOTIDE SEQUENCE [LARGE SCALE GENOMIC DNA]</scope>
    <source>
        <strain evidence="12">RMSCC 757 / Silveira</strain>
    </source>
</reference>
<dbReference type="PROSITE" id="PS51432">
    <property type="entry name" value="AP_NUCLEASE_F2_4"/>
    <property type="match status" value="1"/>
</dbReference>
<evidence type="ECO:0000256" key="8">
    <source>
        <dbReference type="ARBA" id="ARBA00023204"/>
    </source>
</evidence>
<dbReference type="SUPFAM" id="SSF51658">
    <property type="entry name" value="Xylose isomerase-like"/>
    <property type="match status" value="1"/>
</dbReference>
<feature type="compositionally biased region" description="Basic residues" evidence="9">
    <location>
        <begin position="519"/>
        <end position="536"/>
    </location>
</feature>
<feature type="compositionally biased region" description="Basic and acidic residues" evidence="9">
    <location>
        <begin position="476"/>
        <end position="514"/>
    </location>
</feature>
<dbReference type="NCBIfam" id="TIGR00587">
    <property type="entry name" value="nfo"/>
    <property type="match status" value="1"/>
</dbReference>
<evidence type="ECO:0000313" key="11">
    <source>
        <dbReference type="EMBL" id="EFW21905.1"/>
    </source>
</evidence>
<feature type="compositionally biased region" description="Basic residues" evidence="9">
    <location>
        <begin position="420"/>
        <end position="443"/>
    </location>
</feature>
<dbReference type="GO" id="GO:0005634">
    <property type="term" value="C:nucleus"/>
    <property type="evidence" value="ECO:0007669"/>
    <property type="project" value="TreeGrafter"/>
</dbReference>
<feature type="domain" description="Xylose isomerase-like TIM barrel" evidence="10">
    <location>
        <begin position="143"/>
        <end position="392"/>
    </location>
</feature>
<dbReference type="GO" id="GO:0016829">
    <property type="term" value="F:lyase activity"/>
    <property type="evidence" value="ECO:0007669"/>
    <property type="project" value="UniProtKB-KW"/>
</dbReference>